<reference evidence="2" key="2">
    <citation type="submission" date="2020-09" db="EMBL/GenBank/DDBJ databases">
        <authorList>
            <person name="Sun Q."/>
            <person name="Ohkuma M."/>
        </authorList>
    </citation>
    <scope>NUCLEOTIDE SEQUENCE</scope>
    <source>
        <strain evidence="2">JCM 15759</strain>
    </source>
</reference>
<dbReference type="Proteomes" id="UP000656367">
    <property type="component" value="Unassembled WGS sequence"/>
</dbReference>
<reference evidence="2" key="1">
    <citation type="journal article" date="2014" name="Int. J. Syst. Evol. Microbiol.">
        <title>Complete genome sequence of Corynebacterium casei LMG S-19264T (=DSM 44701T), isolated from a smear-ripened cheese.</title>
        <authorList>
            <consortium name="US DOE Joint Genome Institute (JGI-PGF)"/>
            <person name="Walter F."/>
            <person name="Albersmeier A."/>
            <person name="Kalinowski J."/>
            <person name="Ruckert C."/>
        </authorList>
    </citation>
    <scope>NUCLEOTIDE SEQUENCE</scope>
    <source>
        <strain evidence="2">JCM 15759</strain>
    </source>
</reference>
<proteinExistence type="predicted"/>
<keyword evidence="1" id="KW-0812">Transmembrane</keyword>
<protein>
    <recommendedName>
        <fullName evidence="4">MFS transporter</fullName>
    </recommendedName>
</protein>
<evidence type="ECO:0000256" key="1">
    <source>
        <dbReference type="SAM" id="Phobius"/>
    </source>
</evidence>
<gene>
    <name evidence="2" type="ORF">GCM10009006_33090</name>
</gene>
<name>A0A830FWF6_HALAR</name>
<dbReference type="EMBL" id="BMON01000003">
    <property type="protein sequence ID" value="GGM49172.1"/>
    <property type="molecule type" value="Genomic_DNA"/>
</dbReference>
<comment type="caution">
    <text evidence="2">The sequence shown here is derived from an EMBL/GenBank/DDBJ whole genome shotgun (WGS) entry which is preliminary data.</text>
</comment>
<feature type="transmembrane region" description="Helical" evidence="1">
    <location>
        <begin position="12"/>
        <end position="32"/>
    </location>
</feature>
<keyword evidence="1" id="KW-1133">Transmembrane helix</keyword>
<keyword evidence="1" id="KW-0472">Membrane</keyword>
<dbReference type="AlphaFoldDB" id="A0A830FWF6"/>
<accession>A0A830FWF6</accession>
<organism evidence="2 3">
    <name type="scientific">Haloarcula argentinensis</name>
    <dbReference type="NCBI Taxonomy" id="43776"/>
    <lineage>
        <taxon>Archaea</taxon>
        <taxon>Methanobacteriati</taxon>
        <taxon>Methanobacteriota</taxon>
        <taxon>Stenosarchaea group</taxon>
        <taxon>Halobacteria</taxon>
        <taxon>Halobacteriales</taxon>
        <taxon>Haloarculaceae</taxon>
        <taxon>Haloarcula</taxon>
    </lineage>
</organism>
<evidence type="ECO:0008006" key="4">
    <source>
        <dbReference type="Google" id="ProtNLM"/>
    </source>
</evidence>
<evidence type="ECO:0000313" key="3">
    <source>
        <dbReference type="Proteomes" id="UP000656367"/>
    </source>
</evidence>
<evidence type="ECO:0000313" key="2">
    <source>
        <dbReference type="EMBL" id="GGM49172.1"/>
    </source>
</evidence>
<sequence length="48" mass="5040">MTGIADGKWRALVLVGVAELFAMTLWFSGTAVGPELADAWNLSTAETA</sequence>